<feature type="transmembrane region" description="Helical" evidence="6">
    <location>
        <begin position="362"/>
        <end position="386"/>
    </location>
</feature>
<sequence length="452" mass="48221">MNTSTPTLAAGKAGPAGAVRPAAAAAAYRFKPLNIGRFILWTLFALALAVAPHLFTSSLALTMLSQIGYLIIICLSYNILLGQGGMLSFGHAVYTGMGSFIAIHAMNRIGGVEIPLVLIPVVGGLGGMFFAVLLGYVTTRKSGTTFAMITLGIGELVASMALMFPEFFGGEGGITTDRVYGQPFLGMDFGPAIEVYYLIAVYCFVCTALMFAFTGTPLGRMLNAVRDNPERVEFVGYNTQRVRWFSFIIAGFFAGIGGGLAAINFEIITAADSVSVMRSGSYLLFTFLGGATFFFGPIIGAVLLVFASILLSELSKAWLLYLGLVFLFMVMYAPGGVASLIMMNLRVAKFGRLGRLLPGYALLAACALAGVAGLAAVVEMIYHLQLNAALGDQLRFMGLLLDTRSSASWTGAIALLLLGGGAFELVRRRFVRQWSQVQEEIEGQIKRGEAQP</sequence>
<feature type="transmembrane region" description="Helical" evidence="6">
    <location>
        <begin position="244"/>
        <end position="270"/>
    </location>
</feature>
<dbReference type="PANTHER" id="PTHR30482">
    <property type="entry name" value="HIGH-AFFINITY BRANCHED-CHAIN AMINO ACID TRANSPORT SYSTEM PERMEASE"/>
    <property type="match status" value="1"/>
</dbReference>
<gene>
    <name evidence="7" type="ORF">M9799_15425</name>
</gene>
<accession>A0ABY6G8R5</accession>
<evidence type="ECO:0000256" key="3">
    <source>
        <dbReference type="ARBA" id="ARBA00022692"/>
    </source>
</evidence>
<feature type="transmembrane region" description="Helical" evidence="6">
    <location>
        <begin position="195"/>
        <end position="213"/>
    </location>
</feature>
<comment type="subcellular location">
    <subcellularLocation>
        <location evidence="1">Cell membrane</location>
        <topology evidence="1">Multi-pass membrane protein</topology>
    </subcellularLocation>
</comment>
<keyword evidence="5 6" id="KW-0472">Membrane</keyword>
<reference evidence="7" key="1">
    <citation type="submission" date="2022-09" db="EMBL/GenBank/DDBJ databases">
        <title>The complete genome of Acidovorax sp. 5MLIR.</title>
        <authorList>
            <person name="Liu L."/>
            <person name="Yue J."/>
            <person name="Yang F."/>
            <person name="Yuan J."/>
            <person name="Li L."/>
        </authorList>
    </citation>
    <scope>NUCLEOTIDE SEQUENCE</scope>
    <source>
        <strain evidence="7">5MLIR</strain>
    </source>
</reference>
<dbReference type="InterPro" id="IPR043428">
    <property type="entry name" value="LivM-like"/>
</dbReference>
<name>A0ABY6G8R5_9BURK</name>
<evidence type="ECO:0000256" key="2">
    <source>
        <dbReference type="ARBA" id="ARBA00022475"/>
    </source>
</evidence>
<keyword evidence="2" id="KW-1003">Cell membrane</keyword>
<organism evidence="7 8">
    <name type="scientific">Comamonas endophytica</name>
    <dbReference type="NCBI Taxonomy" id="2949090"/>
    <lineage>
        <taxon>Bacteria</taxon>
        <taxon>Pseudomonadati</taxon>
        <taxon>Pseudomonadota</taxon>
        <taxon>Betaproteobacteria</taxon>
        <taxon>Burkholderiales</taxon>
        <taxon>Comamonadaceae</taxon>
        <taxon>Comamonas</taxon>
    </lineage>
</organism>
<dbReference type="InterPro" id="IPR001851">
    <property type="entry name" value="ABC_transp_permease"/>
</dbReference>
<feature type="transmembrane region" description="Helical" evidence="6">
    <location>
        <begin position="143"/>
        <end position="164"/>
    </location>
</feature>
<evidence type="ECO:0000313" key="7">
    <source>
        <dbReference type="EMBL" id="UYG51432.1"/>
    </source>
</evidence>
<dbReference type="PANTHER" id="PTHR30482:SF17">
    <property type="entry name" value="ABC TRANSPORTER ATP-BINDING PROTEIN"/>
    <property type="match status" value="1"/>
</dbReference>
<keyword evidence="4 6" id="KW-1133">Transmembrane helix</keyword>
<evidence type="ECO:0000313" key="8">
    <source>
        <dbReference type="Proteomes" id="UP001162800"/>
    </source>
</evidence>
<keyword evidence="8" id="KW-1185">Reference proteome</keyword>
<dbReference type="Proteomes" id="UP001162800">
    <property type="component" value="Chromosome"/>
</dbReference>
<evidence type="ECO:0000256" key="1">
    <source>
        <dbReference type="ARBA" id="ARBA00004651"/>
    </source>
</evidence>
<evidence type="ECO:0000256" key="4">
    <source>
        <dbReference type="ARBA" id="ARBA00022989"/>
    </source>
</evidence>
<feature type="transmembrane region" description="Helical" evidence="6">
    <location>
        <begin position="318"/>
        <end position="341"/>
    </location>
</feature>
<feature type="transmembrane region" description="Helical" evidence="6">
    <location>
        <begin position="282"/>
        <end position="312"/>
    </location>
</feature>
<feature type="transmembrane region" description="Helical" evidence="6">
    <location>
        <begin position="114"/>
        <end position="137"/>
    </location>
</feature>
<dbReference type="Pfam" id="PF02653">
    <property type="entry name" value="BPD_transp_2"/>
    <property type="match status" value="1"/>
</dbReference>
<evidence type="ECO:0000256" key="5">
    <source>
        <dbReference type="ARBA" id="ARBA00023136"/>
    </source>
</evidence>
<feature type="transmembrane region" description="Helical" evidence="6">
    <location>
        <begin position="67"/>
        <end position="94"/>
    </location>
</feature>
<keyword evidence="3 6" id="KW-0812">Transmembrane</keyword>
<dbReference type="RefSeq" id="WP_231042207.1">
    <property type="nucleotide sequence ID" value="NZ_CP106881.1"/>
</dbReference>
<protein>
    <submittedName>
        <fullName evidence="7">Branched-chain amino acid ABC transporter permease</fullName>
    </submittedName>
</protein>
<proteinExistence type="predicted"/>
<evidence type="ECO:0000256" key="6">
    <source>
        <dbReference type="SAM" id="Phobius"/>
    </source>
</evidence>
<feature type="transmembrane region" description="Helical" evidence="6">
    <location>
        <begin position="38"/>
        <end position="55"/>
    </location>
</feature>
<dbReference type="EMBL" id="CP106881">
    <property type="protein sequence ID" value="UYG51432.1"/>
    <property type="molecule type" value="Genomic_DNA"/>
</dbReference>
<dbReference type="CDD" id="cd06581">
    <property type="entry name" value="TM_PBP1_LivM_like"/>
    <property type="match status" value="1"/>
</dbReference>